<name>S0ETV7_CHTCT</name>
<dbReference type="HOGENOM" id="CLU_026001_0_1_0"/>
<gene>
    <name evidence="1" type="ORF">CCALI_00844</name>
</gene>
<dbReference type="KEGG" id="ccz:CCALI_00844"/>
<accession>S0ETV7</accession>
<dbReference type="Proteomes" id="UP000014227">
    <property type="component" value="Chromosome I"/>
</dbReference>
<dbReference type="Pfam" id="PF08811">
    <property type="entry name" value="DUF1800"/>
    <property type="match status" value="1"/>
</dbReference>
<evidence type="ECO:0000313" key="1">
    <source>
        <dbReference type="EMBL" id="CCW34667.1"/>
    </source>
</evidence>
<dbReference type="STRING" id="454171.CP488_00312"/>
<dbReference type="AlphaFoldDB" id="S0ETV7"/>
<dbReference type="InParanoid" id="S0ETV7"/>
<protein>
    <submittedName>
        <fullName evidence="1">Uncharacterized protein conserved in bacteria</fullName>
    </submittedName>
</protein>
<dbReference type="eggNOG" id="COG5267">
    <property type="taxonomic scope" value="Bacteria"/>
</dbReference>
<proteinExistence type="predicted"/>
<sequence>MGTDVQRDHRALKLSRREWFTRCLQAGGAASGALLLGAGCHFPTPTSLGIVAPSPQWLPPPRAARLSTDVWRVLNRAAFGPTPGLVAAVADIGIAHWLEDQLADAMPEDPYLTWHVSGLDTLQTEQDDPNELFAEPNEQLVIETGKAALLRAIYSRHQLREVMADFWANHFNIYALKLDGRALIPTDTERVIRRHVFGRFEEMLQASARSPAMLTYLDNRDNKKGIPNENYARELMELHTVGVHSGYTQYDIMQVARCFTGWSVGSGFREAQFVFRPQWHDEGAKQVPFLHLSLPPNGGQRDGEKVLSALAHHPATAHFLAAKLCRHFLGSEPPALVERAARAYLKSDTSIRALLRPILLDGLTNADLCQPVLKRPLDLVVSALRCFAAETDAGDGLQTHLANMGQPLYQWPMPDGFPEKTSAWASALLPRWQFAFALATQGIPRTRIDLEAPLKARKGGEAQMVDVYVEAVFGRPAEAQELARVRGLLHGHFRRARSAGVPDEVCKAELVALMLAAPEFQWKG</sequence>
<dbReference type="RefSeq" id="WP_016482222.1">
    <property type="nucleotide sequence ID" value="NC_021487.1"/>
</dbReference>
<organism evidence="1 2">
    <name type="scientific">Chthonomonas calidirosea (strain DSM 23976 / ICMP 18418 / T49)</name>
    <dbReference type="NCBI Taxonomy" id="1303518"/>
    <lineage>
        <taxon>Bacteria</taxon>
        <taxon>Bacillati</taxon>
        <taxon>Armatimonadota</taxon>
        <taxon>Chthonomonadia</taxon>
        <taxon>Chthonomonadales</taxon>
        <taxon>Chthonomonadaceae</taxon>
        <taxon>Chthonomonas</taxon>
    </lineage>
</organism>
<keyword evidence="2" id="KW-1185">Reference proteome</keyword>
<dbReference type="InterPro" id="IPR014917">
    <property type="entry name" value="DUF1800"/>
</dbReference>
<dbReference type="PATRIC" id="fig|1303518.3.peg.852"/>
<dbReference type="OrthoDB" id="9772295at2"/>
<evidence type="ECO:0000313" key="2">
    <source>
        <dbReference type="Proteomes" id="UP000014227"/>
    </source>
</evidence>
<dbReference type="EMBL" id="HF951689">
    <property type="protein sequence ID" value="CCW34667.1"/>
    <property type="molecule type" value="Genomic_DNA"/>
</dbReference>
<reference evidence="2" key="1">
    <citation type="submission" date="2013-03" db="EMBL/GenBank/DDBJ databases">
        <title>Genome sequence of Chthonomonas calidirosea, the first sequenced genome from the Armatimonadetes phylum (formally candidate division OP10).</title>
        <authorList>
            <person name="Lee K.C.Y."/>
            <person name="Morgan X.C."/>
            <person name="Dunfield P.F."/>
            <person name="Tamas I."/>
            <person name="Houghton K.M."/>
            <person name="Vyssotski M."/>
            <person name="Ryan J.L.J."/>
            <person name="Lagutin K."/>
            <person name="McDonald I.R."/>
            <person name="Stott M.B."/>
        </authorList>
    </citation>
    <scope>NUCLEOTIDE SEQUENCE [LARGE SCALE GENOMIC DNA]</scope>
    <source>
        <strain evidence="2">DSM 23976 / ICMP 18418 / T49</strain>
    </source>
</reference>